<proteinExistence type="inferred from homology"/>
<comment type="caution">
    <text evidence="4">The sequence shown here is derived from an EMBL/GenBank/DDBJ whole genome shotgun (WGS) entry which is preliminary data.</text>
</comment>
<dbReference type="Gene3D" id="3.30.160.20">
    <property type="match status" value="1"/>
</dbReference>
<dbReference type="Proteomes" id="UP001501436">
    <property type="component" value="Unassembled WGS sequence"/>
</dbReference>
<dbReference type="InterPro" id="IPR045853">
    <property type="entry name" value="Pep_chain_release_fac_I_sf"/>
</dbReference>
<evidence type="ECO:0000256" key="1">
    <source>
        <dbReference type="ARBA" id="ARBA00010835"/>
    </source>
</evidence>
<dbReference type="PANTHER" id="PTHR43116">
    <property type="entry name" value="PEPTIDE CHAIN RELEASE FACTOR 2"/>
    <property type="match status" value="1"/>
</dbReference>
<protein>
    <submittedName>
        <fullName evidence="4">Peptide chain release factor H</fullName>
    </submittedName>
</protein>
<dbReference type="InterPro" id="IPR000352">
    <property type="entry name" value="Pep_chain_release_fac_I"/>
</dbReference>
<evidence type="ECO:0000259" key="3">
    <source>
        <dbReference type="PROSITE" id="PS00745"/>
    </source>
</evidence>
<dbReference type="Pfam" id="PF00472">
    <property type="entry name" value="RF-1"/>
    <property type="match status" value="1"/>
</dbReference>
<keyword evidence="5" id="KW-1185">Reference proteome</keyword>
<evidence type="ECO:0000313" key="5">
    <source>
        <dbReference type="Proteomes" id="UP001501436"/>
    </source>
</evidence>
<dbReference type="EMBL" id="BAABJI010000001">
    <property type="protein sequence ID" value="GAA4904384.1"/>
    <property type="molecule type" value="Genomic_DNA"/>
</dbReference>
<keyword evidence="2" id="KW-0175">Coiled coil</keyword>
<gene>
    <name evidence="4" type="primary">prfH</name>
    <name evidence="4" type="ORF">GCM10023313_03700</name>
</gene>
<comment type="similarity">
    <text evidence="1">Belongs to the prokaryotic/mitochondrial release factor family.</text>
</comment>
<sequence length="177" mass="19869">MLQQAEQQNIKTQALELVAGENKETFRSATFTAEGNELSSFTAAWHGTVQWIAESPYRKGHKRKNWFVGVAVFDVKALPVWNDADVRIETCRASGPGGQNVNKVETAVRGTHAPSGIQVLAMDSRSQLENKKLCLERLQAKVMALQAEQLIARQQQQWLSHHALERGNPVRIIREKL</sequence>
<name>A0ABP9FJ23_9SPHI</name>
<dbReference type="InterPro" id="IPR017509">
    <property type="entry name" value="PrfH"/>
</dbReference>
<evidence type="ECO:0000256" key="2">
    <source>
        <dbReference type="SAM" id="Coils"/>
    </source>
</evidence>
<dbReference type="NCBIfam" id="TIGR03072">
    <property type="entry name" value="release_prfH"/>
    <property type="match status" value="1"/>
</dbReference>
<dbReference type="SUPFAM" id="SSF75620">
    <property type="entry name" value="Release factor"/>
    <property type="match status" value="1"/>
</dbReference>
<dbReference type="PANTHER" id="PTHR43116:SF3">
    <property type="entry name" value="CLASS I PEPTIDE CHAIN RELEASE FACTOR"/>
    <property type="match status" value="1"/>
</dbReference>
<feature type="domain" description="Prokaryotic-type class I peptide chain release factors" evidence="3">
    <location>
        <begin position="92"/>
        <end position="108"/>
    </location>
</feature>
<feature type="coiled-coil region" evidence="2">
    <location>
        <begin position="128"/>
        <end position="155"/>
    </location>
</feature>
<evidence type="ECO:0000313" key="4">
    <source>
        <dbReference type="EMBL" id="GAA4904384.1"/>
    </source>
</evidence>
<accession>A0ABP9FJ23</accession>
<dbReference type="PROSITE" id="PS00745">
    <property type="entry name" value="RF_PROK_I"/>
    <property type="match status" value="1"/>
</dbReference>
<organism evidence="4 5">
    <name type="scientific">Mucilaginibacter defluvii</name>
    <dbReference type="NCBI Taxonomy" id="1196019"/>
    <lineage>
        <taxon>Bacteria</taxon>
        <taxon>Pseudomonadati</taxon>
        <taxon>Bacteroidota</taxon>
        <taxon>Sphingobacteriia</taxon>
        <taxon>Sphingobacteriales</taxon>
        <taxon>Sphingobacteriaceae</taxon>
        <taxon>Mucilaginibacter</taxon>
    </lineage>
</organism>
<reference evidence="5" key="1">
    <citation type="journal article" date="2019" name="Int. J. Syst. Evol. Microbiol.">
        <title>The Global Catalogue of Microorganisms (GCM) 10K type strain sequencing project: providing services to taxonomists for standard genome sequencing and annotation.</title>
        <authorList>
            <consortium name="The Broad Institute Genomics Platform"/>
            <consortium name="The Broad Institute Genome Sequencing Center for Infectious Disease"/>
            <person name="Wu L."/>
            <person name="Ma J."/>
        </authorList>
    </citation>
    <scope>NUCLEOTIDE SEQUENCE [LARGE SCALE GENOMIC DNA]</scope>
    <source>
        <strain evidence="5">JCM 18283</strain>
    </source>
</reference>